<comment type="caution">
    <text evidence="1">The sequence shown here is derived from an EMBL/GenBank/DDBJ whole genome shotgun (WGS) entry which is preliminary data.</text>
</comment>
<evidence type="ECO:0000313" key="2">
    <source>
        <dbReference type="Proteomes" id="UP001066276"/>
    </source>
</evidence>
<evidence type="ECO:0000313" key="1">
    <source>
        <dbReference type="EMBL" id="KAJ1205537.1"/>
    </source>
</evidence>
<dbReference type="AlphaFoldDB" id="A0AAV7VVL2"/>
<proteinExistence type="predicted"/>
<sequence length="161" mass="18358">MGSVFWLSAGVNVAEELAGKRDAQKQSVVPLFRASLMLLRVREAAVHVSYWGNYGRASTGLKLPGKKRRTLRIPRKKIDELASRTAILEEEVGELRMVVEENKEQIKYLKEGEAGVMAKMESLENNQRRNNLRFLRVLEEGDLKGFMARLIKQEVNVEESE</sequence>
<name>A0AAV7VVL2_PLEWA</name>
<gene>
    <name evidence="1" type="ORF">NDU88_000967</name>
</gene>
<dbReference type="Proteomes" id="UP001066276">
    <property type="component" value="Chromosome 1_2"/>
</dbReference>
<organism evidence="1 2">
    <name type="scientific">Pleurodeles waltl</name>
    <name type="common">Iberian ribbed newt</name>
    <dbReference type="NCBI Taxonomy" id="8319"/>
    <lineage>
        <taxon>Eukaryota</taxon>
        <taxon>Metazoa</taxon>
        <taxon>Chordata</taxon>
        <taxon>Craniata</taxon>
        <taxon>Vertebrata</taxon>
        <taxon>Euteleostomi</taxon>
        <taxon>Amphibia</taxon>
        <taxon>Batrachia</taxon>
        <taxon>Caudata</taxon>
        <taxon>Salamandroidea</taxon>
        <taxon>Salamandridae</taxon>
        <taxon>Pleurodelinae</taxon>
        <taxon>Pleurodeles</taxon>
    </lineage>
</organism>
<reference evidence="1" key="1">
    <citation type="journal article" date="2022" name="bioRxiv">
        <title>Sequencing and chromosome-scale assembly of the giantPleurodeles waltlgenome.</title>
        <authorList>
            <person name="Brown T."/>
            <person name="Elewa A."/>
            <person name="Iarovenko S."/>
            <person name="Subramanian E."/>
            <person name="Araus A.J."/>
            <person name="Petzold A."/>
            <person name="Susuki M."/>
            <person name="Suzuki K.-i.T."/>
            <person name="Hayashi T."/>
            <person name="Toyoda A."/>
            <person name="Oliveira C."/>
            <person name="Osipova E."/>
            <person name="Leigh N.D."/>
            <person name="Simon A."/>
            <person name="Yun M.H."/>
        </authorList>
    </citation>
    <scope>NUCLEOTIDE SEQUENCE</scope>
    <source>
        <strain evidence="1">20211129_DDA</strain>
        <tissue evidence="1">Liver</tissue>
    </source>
</reference>
<keyword evidence="2" id="KW-1185">Reference proteome</keyword>
<dbReference type="EMBL" id="JANPWB010000002">
    <property type="protein sequence ID" value="KAJ1205537.1"/>
    <property type="molecule type" value="Genomic_DNA"/>
</dbReference>
<protein>
    <submittedName>
        <fullName evidence="1">Uncharacterized protein</fullName>
    </submittedName>
</protein>
<accession>A0AAV7VVL2</accession>